<dbReference type="Proteomes" id="UP000008912">
    <property type="component" value="Unassembled WGS sequence"/>
</dbReference>
<keyword evidence="4" id="KW-1185">Reference proteome</keyword>
<reference evidence="3" key="3">
    <citation type="submission" date="2025-09" db="UniProtKB">
        <authorList>
            <consortium name="Ensembl"/>
        </authorList>
    </citation>
    <scope>IDENTIFICATION</scope>
</reference>
<dbReference type="RefSeq" id="XP_034499627.1">
    <property type="nucleotide sequence ID" value="XM_034643736.1"/>
</dbReference>
<reference evidence="3" key="2">
    <citation type="submission" date="2025-08" db="UniProtKB">
        <authorList>
            <consortium name="Ensembl"/>
        </authorList>
    </citation>
    <scope>IDENTIFICATION</scope>
</reference>
<dbReference type="RefSeq" id="XP_034499626.1">
    <property type="nucleotide sequence ID" value="XM_034643735.1"/>
</dbReference>
<dbReference type="GO" id="GO:0005125">
    <property type="term" value="F:cytokine activity"/>
    <property type="evidence" value="ECO:0007669"/>
    <property type="project" value="InterPro"/>
</dbReference>
<dbReference type="RefSeq" id="XP_034499629.1">
    <property type="nucleotide sequence ID" value="XM_034643738.1"/>
</dbReference>
<gene>
    <name evidence="3" type="primary">SECTM1</name>
</gene>
<dbReference type="KEGG" id="aml:105240530"/>
<feature type="signal peptide" evidence="2">
    <location>
        <begin position="1"/>
        <end position="25"/>
    </location>
</feature>
<feature type="compositionally biased region" description="Pro residues" evidence="1">
    <location>
        <begin position="286"/>
        <end position="301"/>
    </location>
</feature>
<dbReference type="Ensembl" id="ENSAMET00000017154.2">
    <property type="protein sequence ID" value="ENSAMEP00000016474.2"/>
    <property type="gene ID" value="ENSAMEG00000015620.2"/>
</dbReference>
<evidence type="ECO:0000256" key="1">
    <source>
        <dbReference type="SAM" id="MobiDB-lite"/>
    </source>
</evidence>
<dbReference type="CTD" id="6398"/>
<dbReference type="GO" id="GO:0006955">
    <property type="term" value="P:immune response"/>
    <property type="evidence" value="ECO:0007669"/>
    <property type="project" value="InterPro"/>
</dbReference>
<dbReference type="PANTHER" id="PTHR15123:SF5">
    <property type="entry name" value="SECRETED AND TRANSMEMBRANE PROTEIN 1"/>
    <property type="match status" value="1"/>
</dbReference>
<reference evidence="3 4" key="1">
    <citation type="journal article" date="2010" name="Nature">
        <title>The sequence and de novo assembly of the giant panda genome.</title>
        <authorList>
            <person name="Li R."/>
            <person name="Fan W."/>
            <person name="Tian G."/>
            <person name="Zhu H."/>
            <person name="He L."/>
            <person name="Cai J."/>
            <person name="Huang Q."/>
            <person name="Cai Q."/>
            <person name="Li B."/>
            <person name="Bai Y."/>
            <person name="Zhang Z."/>
            <person name="Zhang Y."/>
            <person name="Wang W."/>
            <person name="Li J."/>
            <person name="Wei F."/>
            <person name="Li H."/>
            <person name="Jian M."/>
            <person name="Li J."/>
            <person name="Zhang Z."/>
            <person name="Nielsen R."/>
            <person name="Li D."/>
            <person name="Gu W."/>
            <person name="Yang Z."/>
            <person name="Xuan Z."/>
            <person name="Ryder O.A."/>
            <person name="Leung F.C."/>
            <person name="Zhou Y."/>
            <person name="Cao J."/>
            <person name="Sun X."/>
            <person name="Fu Y."/>
            <person name="Fang X."/>
            <person name="Guo X."/>
            <person name="Wang B."/>
            <person name="Hou R."/>
            <person name="Shen F."/>
            <person name="Mu B."/>
            <person name="Ni P."/>
            <person name="Lin R."/>
            <person name="Qian W."/>
            <person name="Wang G."/>
            <person name="Yu C."/>
            <person name="Nie W."/>
            <person name="Wang J."/>
            <person name="Wu Z."/>
            <person name="Liang H."/>
            <person name="Min J."/>
            <person name="Wu Q."/>
            <person name="Cheng S."/>
            <person name="Ruan J."/>
            <person name="Wang M."/>
            <person name="Shi Z."/>
            <person name="Wen M."/>
            <person name="Liu B."/>
            <person name="Ren X."/>
            <person name="Zheng H."/>
            <person name="Dong D."/>
            <person name="Cook K."/>
            <person name="Shan G."/>
            <person name="Zhang H."/>
            <person name="Kosiol C."/>
            <person name="Xie X."/>
            <person name="Lu Z."/>
            <person name="Zheng H."/>
            <person name="Li Y."/>
            <person name="Steiner C.C."/>
            <person name="Lam T.T."/>
            <person name="Lin S."/>
            <person name="Zhang Q."/>
            <person name="Li G."/>
            <person name="Tian J."/>
            <person name="Gong T."/>
            <person name="Liu H."/>
            <person name="Zhang D."/>
            <person name="Fang L."/>
            <person name="Ye C."/>
            <person name="Zhang J."/>
            <person name="Hu W."/>
            <person name="Xu A."/>
            <person name="Ren Y."/>
            <person name="Zhang G."/>
            <person name="Bruford M.W."/>
            <person name="Li Q."/>
            <person name="Ma L."/>
            <person name="Guo Y."/>
            <person name="An N."/>
            <person name="Hu Y."/>
            <person name="Zheng Y."/>
            <person name="Shi Y."/>
            <person name="Li Z."/>
            <person name="Liu Q."/>
            <person name="Chen Y."/>
            <person name="Zhao J."/>
            <person name="Qu N."/>
            <person name="Zhao S."/>
            <person name="Tian F."/>
            <person name="Wang X."/>
            <person name="Wang H."/>
            <person name="Xu L."/>
            <person name="Liu X."/>
            <person name="Vinar T."/>
            <person name="Wang Y."/>
            <person name="Lam T.W."/>
            <person name="Yiu S.M."/>
            <person name="Liu S."/>
            <person name="Zhang H."/>
            <person name="Li D."/>
            <person name="Huang Y."/>
            <person name="Wang X."/>
            <person name="Yang G."/>
            <person name="Jiang Z."/>
            <person name="Wang J."/>
            <person name="Qin N."/>
            <person name="Li L."/>
            <person name="Li J."/>
            <person name="Bolund L."/>
            <person name="Kristiansen K."/>
            <person name="Wong G.K."/>
            <person name="Olson M."/>
            <person name="Zhang X."/>
            <person name="Li S."/>
            <person name="Yang H."/>
            <person name="Wang J."/>
            <person name="Wang J."/>
        </authorList>
    </citation>
    <scope>NUCLEOTIDE SEQUENCE [LARGE SCALE GENOMIC DNA]</scope>
</reference>
<protein>
    <submittedName>
        <fullName evidence="3">Secreted and transmembrane 1</fullName>
    </submittedName>
</protein>
<name>G1MAV0_AILME</name>
<evidence type="ECO:0000256" key="2">
    <source>
        <dbReference type="SAM" id="SignalP"/>
    </source>
</evidence>
<evidence type="ECO:0000313" key="3">
    <source>
        <dbReference type="Ensembl" id="ENSAMEP00000016474.2"/>
    </source>
</evidence>
<sequence>MPILTFPLLLPQMLWAVLLATSLSAQNGGATDLPCGAECARLAQDPGDGEAAVGLASTPQHTQWDNPTCTRGVVSVSRGQRAVMACNISNPLLSVAIYRSAHGEAFEPVFSVRPPGCFCRGGWQLQVRGGVARLVIEDANHTQAGCYKWYLQGLQRNIEVTTLNVSGTESQDLKERGRLLVTHPCGGEKLKTLKEAASCPKALKRQKASEDADVGGVLPPRGEPQTGGLDLQGSPTSRSLFSLLLVACIFTGFSEIESRGLSTPSLQAPPRPSAAPPPASRARPALPRPRPLSPGPSPPSRPRPRNAWLTEL</sequence>
<dbReference type="RefSeq" id="XP_034499625.1">
    <property type="nucleotide sequence ID" value="XM_034643734.1"/>
</dbReference>
<organism evidence="3 4">
    <name type="scientific">Ailuropoda melanoleuca</name>
    <name type="common">Giant panda</name>
    <dbReference type="NCBI Taxonomy" id="9646"/>
    <lineage>
        <taxon>Eukaryota</taxon>
        <taxon>Metazoa</taxon>
        <taxon>Chordata</taxon>
        <taxon>Craniata</taxon>
        <taxon>Vertebrata</taxon>
        <taxon>Euteleostomi</taxon>
        <taxon>Mammalia</taxon>
        <taxon>Eutheria</taxon>
        <taxon>Laurasiatheria</taxon>
        <taxon>Carnivora</taxon>
        <taxon>Caniformia</taxon>
        <taxon>Ursidae</taxon>
        <taxon>Ailuropoda</taxon>
    </lineage>
</organism>
<feature type="region of interest" description="Disordered" evidence="1">
    <location>
        <begin position="204"/>
        <end position="233"/>
    </location>
</feature>
<dbReference type="GeneTree" id="ENSGT00530000064499"/>
<dbReference type="HOGENOM" id="CLU_097587_1_0_1"/>
<dbReference type="OrthoDB" id="9451016at2759"/>
<accession>G1MAV0</accession>
<keyword evidence="2" id="KW-0732">Signal</keyword>
<dbReference type="PANTHER" id="PTHR15123">
    <property type="entry name" value="SECRETED AND TRANSMEMBRANE PROTEIN 1"/>
    <property type="match status" value="1"/>
</dbReference>
<dbReference type="InterPro" id="IPR033231">
    <property type="entry name" value="SECTM1"/>
</dbReference>
<dbReference type="GeneID" id="105240530"/>
<feature type="compositionally biased region" description="Pro residues" evidence="1">
    <location>
        <begin position="267"/>
        <end position="279"/>
    </location>
</feature>
<dbReference type="RefSeq" id="XP_034499630.1">
    <property type="nucleotide sequence ID" value="XM_034643739.1"/>
</dbReference>
<dbReference type="AlphaFoldDB" id="G1MAV0"/>
<evidence type="ECO:0000313" key="4">
    <source>
        <dbReference type="Proteomes" id="UP000008912"/>
    </source>
</evidence>
<dbReference type="GO" id="GO:0016020">
    <property type="term" value="C:membrane"/>
    <property type="evidence" value="ECO:0007669"/>
    <property type="project" value="TreeGrafter"/>
</dbReference>
<feature type="region of interest" description="Disordered" evidence="1">
    <location>
        <begin position="260"/>
        <end position="312"/>
    </location>
</feature>
<dbReference type="RefSeq" id="XP_034499628.1">
    <property type="nucleotide sequence ID" value="XM_034643737.1"/>
</dbReference>
<feature type="chain" id="PRO_5030171480" evidence="2">
    <location>
        <begin position="26"/>
        <end position="312"/>
    </location>
</feature>
<proteinExistence type="predicted"/>